<dbReference type="PANTHER" id="PTHR11851">
    <property type="entry name" value="METALLOPROTEASE"/>
    <property type="match status" value="1"/>
</dbReference>
<dbReference type="SUPFAM" id="SSF63411">
    <property type="entry name" value="LuxS/MPP-like metallohydrolase"/>
    <property type="match status" value="2"/>
</dbReference>
<dbReference type="InterPro" id="IPR050361">
    <property type="entry name" value="MPP/UQCRC_Complex"/>
</dbReference>
<feature type="domain" description="Peptidase M16 N-terminal" evidence="3">
    <location>
        <begin position="12"/>
        <end position="157"/>
    </location>
</feature>
<dbReference type="Proteomes" id="UP000178495">
    <property type="component" value="Unassembled WGS sequence"/>
</dbReference>
<evidence type="ECO:0000313" key="5">
    <source>
        <dbReference type="EMBL" id="OGZ00950.1"/>
    </source>
</evidence>
<dbReference type="PROSITE" id="PS00143">
    <property type="entry name" value="INSULINASE"/>
    <property type="match status" value="1"/>
</dbReference>
<dbReference type="Pfam" id="PF00675">
    <property type="entry name" value="Peptidase_M16"/>
    <property type="match status" value="1"/>
</dbReference>
<evidence type="ECO:0000259" key="3">
    <source>
        <dbReference type="Pfam" id="PF00675"/>
    </source>
</evidence>
<dbReference type="GO" id="GO:0046872">
    <property type="term" value="F:metal ion binding"/>
    <property type="evidence" value="ECO:0007669"/>
    <property type="project" value="InterPro"/>
</dbReference>
<dbReference type="PANTHER" id="PTHR11851:SF49">
    <property type="entry name" value="MITOCHONDRIAL-PROCESSING PEPTIDASE SUBUNIT ALPHA"/>
    <property type="match status" value="1"/>
</dbReference>
<gene>
    <name evidence="5" type="ORF">A3A43_03470</name>
</gene>
<dbReference type="EMBL" id="MHLC01000024">
    <property type="protein sequence ID" value="OGZ00950.1"/>
    <property type="molecule type" value="Genomic_DNA"/>
</dbReference>
<evidence type="ECO:0008006" key="7">
    <source>
        <dbReference type="Google" id="ProtNLM"/>
    </source>
</evidence>
<dbReference type="STRING" id="1798652.A3A43_03470"/>
<comment type="caution">
    <text evidence="5">The sequence shown here is derived from an EMBL/GenBank/DDBJ whole genome shotgun (WGS) entry which is preliminary data.</text>
</comment>
<evidence type="ECO:0000313" key="6">
    <source>
        <dbReference type="Proteomes" id="UP000178495"/>
    </source>
</evidence>
<dbReference type="InterPro" id="IPR011765">
    <property type="entry name" value="Pept_M16_N"/>
</dbReference>
<dbReference type="GO" id="GO:0004222">
    <property type="term" value="F:metalloendopeptidase activity"/>
    <property type="evidence" value="ECO:0007669"/>
    <property type="project" value="InterPro"/>
</dbReference>
<sequence>MVKKTIFKNGLRVILVPQPSSLTATVLVLVEAGSEYETRRINGISHFLEHLVFKGTTKRPKPGTISAELDALGAEYNAFTGQEYTGYWAKAERHKLSRILELVSDLYLNPIFPAGEIEKERGVIIEEINMYEDTPMRRVQEDFSALLYGNQPAGWDIAGRKEVIRTLRRDDFVAYRAKHYVAPATVVIVAGAFHPAQTMRQIKGLFAHLPREPKTGKAKTRESQRGPQVLSKFKGSDQTHLVLGTRAFHILDPRRYALQVLTDVLGGGMSSRLFTRIRDQLGAAYYVRAGAELFLDHGYTTISAGVDHKKTEKVIEAMLDELRRLRRELVPPAELKKAKDHMVGNFMLGLETSDELASYYGGQEIITRSLIAPETLIRRIQAVQAKEIRAIARTLFVNSKLNLAVIGPYKKPQVFKKLLRL</sequence>
<dbReference type="GO" id="GO:0006508">
    <property type="term" value="P:proteolysis"/>
    <property type="evidence" value="ECO:0007669"/>
    <property type="project" value="InterPro"/>
</dbReference>
<accession>A0A1G2CJN7</accession>
<evidence type="ECO:0000256" key="2">
    <source>
        <dbReference type="RuleBase" id="RU004447"/>
    </source>
</evidence>
<dbReference type="Gene3D" id="3.30.830.10">
    <property type="entry name" value="Metalloenzyme, LuxS/M16 peptidase-like"/>
    <property type="match status" value="2"/>
</dbReference>
<name>A0A1G2CJN7_9BACT</name>
<dbReference type="InterPro" id="IPR001431">
    <property type="entry name" value="Pept_M16_Zn_BS"/>
</dbReference>
<dbReference type="InterPro" id="IPR011249">
    <property type="entry name" value="Metalloenz_LuxS/M16"/>
</dbReference>
<comment type="similarity">
    <text evidence="1 2">Belongs to the peptidase M16 family.</text>
</comment>
<dbReference type="InterPro" id="IPR007863">
    <property type="entry name" value="Peptidase_M16_C"/>
</dbReference>
<protein>
    <recommendedName>
        <fullName evidence="7">Peptidase M16</fullName>
    </recommendedName>
</protein>
<dbReference type="Pfam" id="PF05193">
    <property type="entry name" value="Peptidase_M16_C"/>
    <property type="match status" value="1"/>
</dbReference>
<reference evidence="5 6" key="1">
    <citation type="journal article" date="2016" name="Nat. Commun.">
        <title>Thousands of microbial genomes shed light on interconnected biogeochemical processes in an aquifer system.</title>
        <authorList>
            <person name="Anantharaman K."/>
            <person name="Brown C.T."/>
            <person name="Hug L.A."/>
            <person name="Sharon I."/>
            <person name="Castelle C.J."/>
            <person name="Probst A.J."/>
            <person name="Thomas B.C."/>
            <person name="Singh A."/>
            <person name="Wilkins M.J."/>
            <person name="Karaoz U."/>
            <person name="Brodie E.L."/>
            <person name="Williams K.H."/>
            <person name="Hubbard S.S."/>
            <person name="Banfield J.F."/>
        </authorList>
    </citation>
    <scope>NUCLEOTIDE SEQUENCE [LARGE SCALE GENOMIC DNA]</scope>
</reference>
<evidence type="ECO:0000259" key="4">
    <source>
        <dbReference type="Pfam" id="PF05193"/>
    </source>
</evidence>
<dbReference type="AlphaFoldDB" id="A0A1G2CJN7"/>
<feature type="domain" description="Peptidase M16 C-terminal" evidence="4">
    <location>
        <begin position="167"/>
        <end position="340"/>
    </location>
</feature>
<proteinExistence type="inferred from homology"/>
<organism evidence="5 6">
    <name type="scientific">Candidatus Liptonbacteria bacterium RIFCSPLOWO2_01_FULL_56_20</name>
    <dbReference type="NCBI Taxonomy" id="1798652"/>
    <lineage>
        <taxon>Bacteria</taxon>
        <taxon>Candidatus Liptoniibacteriota</taxon>
    </lineage>
</organism>
<evidence type="ECO:0000256" key="1">
    <source>
        <dbReference type="ARBA" id="ARBA00007261"/>
    </source>
</evidence>